<protein>
    <submittedName>
        <fullName evidence="1">DUF3000 family protein</fullName>
    </submittedName>
</protein>
<organism evidence="1">
    <name type="scientific">Bifidobacterium fermentum</name>
    <dbReference type="NCBI Taxonomy" id="3059035"/>
    <lineage>
        <taxon>Bacteria</taxon>
        <taxon>Bacillati</taxon>
        <taxon>Actinomycetota</taxon>
        <taxon>Actinomycetes</taxon>
        <taxon>Bifidobacteriales</taxon>
        <taxon>Bifidobacteriaceae</taxon>
        <taxon>Bifidobacterium</taxon>
    </lineage>
</organism>
<accession>A0AB39UEF2</accession>
<dbReference type="EMBL" id="CP129675">
    <property type="protein sequence ID" value="XDS47395.1"/>
    <property type="molecule type" value="Genomic_DNA"/>
</dbReference>
<proteinExistence type="predicted"/>
<dbReference type="InterPro" id="IPR021555">
    <property type="entry name" value="DUF3000"/>
</dbReference>
<gene>
    <name evidence="1" type="ORF">QN217_04555</name>
</gene>
<dbReference type="RefSeq" id="WP_369343186.1">
    <property type="nucleotide sequence ID" value="NZ_CP129675.1"/>
</dbReference>
<reference evidence="1" key="1">
    <citation type="submission" date="2023-07" db="EMBL/GenBank/DDBJ databases">
        <title>Bifidobacterium aquikefiriaerophilum sp. nov. and Bifidobacterium eccum sp. nov., isolated from water kefir.</title>
        <authorList>
            <person name="Breselge S."/>
            <person name="Bellassi P."/>
            <person name="Barcenilla C."/>
            <person name="Alvarez-Ordonez A."/>
            <person name="Morelli L."/>
            <person name="Cotter P.D."/>
        </authorList>
    </citation>
    <scope>NUCLEOTIDE SEQUENCE</scope>
    <source>
        <strain evidence="1">WK048_4_13</strain>
    </source>
</reference>
<sequence>MAEIYRFPGVCNEFADSKPFSPQEDDGRKDRRMRSEMLQRFEGANVPSAVRQAVESVREMPRIAGMTYSEMPTPSSIADYGIGVEIQYPIFLAESMKRMQSEASLYGWIMILFVNSDDVTDRSPWQCVAYMREPKLETDFDDAETQALLTTVQERLHNADAYQISGTVSSTENHSFGMDESKIQDSYEIRASWTPEFRNGESDSQESHSQEYHSAAYHVQLWSQLMLDFGVDLMDQRDSHAAFRM</sequence>
<dbReference type="AlphaFoldDB" id="A0AB39UEF2"/>
<dbReference type="Pfam" id="PF11452">
    <property type="entry name" value="DUF3000"/>
    <property type="match status" value="1"/>
</dbReference>
<evidence type="ECO:0000313" key="1">
    <source>
        <dbReference type="EMBL" id="XDS47395.1"/>
    </source>
</evidence>
<name>A0AB39UEF2_9BIFI</name>